<gene>
    <name evidence="2" type="ORF">THITH_11700</name>
</gene>
<evidence type="ECO:0000313" key="3">
    <source>
        <dbReference type="Proteomes" id="UP000005289"/>
    </source>
</evidence>
<proteinExistence type="predicted"/>
<reference evidence="2 3" key="1">
    <citation type="submission" date="2013-12" db="EMBL/GenBank/DDBJ databases">
        <authorList>
            <consortium name="DOE Joint Genome Institute"/>
            <person name="Muyzer G."/>
            <person name="Huntemann M."/>
            <person name="Han J."/>
            <person name="Chen A."/>
            <person name="Kyrpides N."/>
            <person name="Mavromatis K."/>
            <person name="Markowitz V."/>
            <person name="Palaniappan K."/>
            <person name="Ivanova N."/>
            <person name="Schaumberg A."/>
            <person name="Pati A."/>
            <person name="Liolios K."/>
            <person name="Nordberg H.P."/>
            <person name="Cantor M.N."/>
            <person name="Hua S.X."/>
            <person name="Woyke T."/>
        </authorList>
    </citation>
    <scope>NUCLEOTIDE SEQUENCE [LARGE SCALE GENOMIC DNA]</scope>
    <source>
        <strain evidence="2 3">ARh 1</strain>
    </source>
</reference>
<dbReference type="Gene3D" id="3.40.250.10">
    <property type="entry name" value="Rhodanese-like domain"/>
    <property type="match status" value="1"/>
</dbReference>
<dbReference type="AlphaFoldDB" id="W0DPL6"/>
<feature type="domain" description="Rhodanese" evidence="1">
    <location>
        <begin position="10"/>
        <end position="109"/>
    </location>
</feature>
<keyword evidence="2" id="KW-0808">Transferase</keyword>
<protein>
    <submittedName>
        <fullName evidence="2">Sulfurtransferase</fullName>
    </submittedName>
</protein>
<dbReference type="PANTHER" id="PTHR43031:SF1">
    <property type="entry name" value="PYRIDINE NUCLEOTIDE-DISULPHIDE OXIDOREDUCTASE"/>
    <property type="match status" value="1"/>
</dbReference>
<dbReference type="GO" id="GO:0016740">
    <property type="term" value="F:transferase activity"/>
    <property type="evidence" value="ECO:0007669"/>
    <property type="project" value="UniProtKB-KW"/>
</dbReference>
<accession>W0DPL6</accession>
<dbReference type="Proteomes" id="UP000005289">
    <property type="component" value="Chromosome"/>
</dbReference>
<evidence type="ECO:0000259" key="1">
    <source>
        <dbReference type="PROSITE" id="PS50206"/>
    </source>
</evidence>
<organism evidence="2 3">
    <name type="scientific">Thioalkalivibrio paradoxus ARh 1</name>
    <dbReference type="NCBI Taxonomy" id="713585"/>
    <lineage>
        <taxon>Bacteria</taxon>
        <taxon>Pseudomonadati</taxon>
        <taxon>Pseudomonadota</taxon>
        <taxon>Gammaproteobacteria</taxon>
        <taxon>Chromatiales</taxon>
        <taxon>Ectothiorhodospiraceae</taxon>
        <taxon>Thioalkalivibrio</taxon>
    </lineage>
</organism>
<dbReference type="Pfam" id="PF00581">
    <property type="entry name" value="Rhodanese"/>
    <property type="match status" value="1"/>
</dbReference>
<dbReference type="CDD" id="cd00158">
    <property type="entry name" value="RHOD"/>
    <property type="match status" value="1"/>
</dbReference>
<dbReference type="KEGG" id="tti:THITH_11700"/>
<dbReference type="EMBL" id="CP007029">
    <property type="protein sequence ID" value="AHE98800.1"/>
    <property type="molecule type" value="Genomic_DNA"/>
</dbReference>
<dbReference type="InterPro" id="IPR001763">
    <property type="entry name" value="Rhodanese-like_dom"/>
</dbReference>
<dbReference type="STRING" id="713585.THITH_11700"/>
<dbReference type="SMART" id="SM00450">
    <property type="entry name" value="RHOD"/>
    <property type="match status" value="1"/>
</dbReference>
<dbReference type="PROSITE" id="PS50206">
    <property type="entry name" value="RHODANESE_3"/>
    <property type="match status" value="1"/>
</dbReference>
<dbReference type="PANTHER" id="PTHR43031">
    <property type="entry name" value="FAD-DEPENDENT OXIDOREDUCTASE"/>
    <property type="match status" value="1"/>
</dbReference>
<keyword evidence="3" id="KW-1185">Reference proteome</keyword>
<evidence type="ECO:0000313" key="2">
    <source>
        <dbReference type="EMBL" id="AHE98800.1"/>
    </source>
</evidence>
<dbReference type="SUPFAM" id="SSF52821">
    <property type="entry name" value="Rhodanese/Cell cycle control phosphatase"/>
    <property type="match status" value="1"/>
</dbReference>
<dbReference type="InterPro" id="IPR036873">
    <property type="entry name" value="Rhodanese-like_dom_sf"/>
</dbReference>
<dbReference type="InterPro" id="IPR050229">
    <property type="entry name" value="GlpE_sulfurtransferase"/>
</dbReference>
<sequence>MNNAELEQMVRDGAMVIDIRRPDEWRETGVVEGSYLVTAFDEQGRLTREFPALFGQLTDPQQPVVLICRTGNRTDALARMLIEQAGYEQVYNVSHGITSWIAAGGEVKPCPMRDTSLRC</sequence>
<name>W0DPL6_9GAMM</name>
<dbReference type="HOGENOM" id="CLU_089574_10_2_6"/>